<evidence type="ECO:0000313" key="2">
    <source>
        <dbReference type="Proteomes" id="UP000295696"/>
    </source>
</evidence>
<dbReference type="Proteomes" id="UP000295696">
    <property type="component" value="Unassembled WGS sequence"/>
</dbReference>
<dbReference type="OrthoDB" id="7850530at2"/>
<evidence type="ECO:0000313" key="1">
    <source>
        <dbReference type="EMBL" id="TCS60193.1"/>
    </source>
</evidence>
<dbReference type="RefSeq" id="WP_132247242.1">
    <property type="nucleotide sequence ID" value="NZ_SLZU01000015.1"/>
</dbReference>
<sequence length="146" mass="15814">MELPCTSADELTTMAASCFPLARAAATGIEQDVLDLIAPAPKREAKKLAARLQSGAIFEKGILAMLHEIVGVLDSEIVEGTYVETCYDHSPENVSENQSWSRERLTPDAERLTSALAVLNELYATLSAVHDVLRAEKALEEMRAAA</sequence>
<keyword evidence="2" id="KW-1185">Reference proteome</keyword>
<proteinExistence type="predicted"/>
<comment type="caution">
    <text evidence="1">The sequence shown here is derived from an EMBL/GenBank/DDBJ whole genome shotgun (WGS) entry which is preliminary data.</text>
</comment>
<dbReference type="EMBL" id="SLZU01000015">
    <property type="protein sequence ID" value="TCS60193.1"/>
    <property type="molecule type" value="Genomic_DNA"/>
</dbReference>
<protein>
    <submittedName>
        <fullName evidence="1">Uncharacterized protein</fullName>
    </submittedName>
</protein>
<dbReference type="AlphaFoldDB" id="A0A4R3J5S4"/>
<gene>
    <name evidence="1" type="ORF">EDD52_11510</name>
</gene>
<reference evidence="1 2" key="1">
    <citation type="submission" date="2019-03" db="EMBL/GenBank/DDBJ databases">
        <title>Genomic Encyclopedia of Type Strains, Phase IV (KMG-IV): sequencing the most valuable type-strain genomes for metagenomic binning, comparative biology and taxonomic classification.</title>
        <authorList>
            <person name="Goeker M."/>
        </authorList>
    </citation>
    <scope>NUCLEOTIDE SEQUENCE [LARGE SCALE GENOMIC DNA]</scope>
    <source>
        <strain evidence="1 2">DSM 104836</strain>
    </source>
</reference>
<organism evidence="1 2">
    <name type="scientific">Primorskyibacter sedentarius</name>
    <dbReference type="NCBI Taxonomy" id="745311"/>
    <lineage>
        <taxon>Bacteria</taxon>
        <taxon>Pseudomonadati</taxon>
        <taxon>Pseudomonadota</taxon>
        <taxon>Alphaproteobacteria</taxon>
        <taxon>Rhodobacterales</taxon>
        <taxon>Roseobacteraceae</taxon>
        <taxon>Primorskyibacter</taxon>
    </lineage>
</organism>
<name>A0A4R3J5S4_9RHOB</name>
<accession>A0A4R3J5S4</accession>